<evidence type="ECO:0000256" key="6">
    <source>
        <dbReference type="ARBA" id="ARBA00022840"/>
    </source>
</evidence>
<dbReference type="InterPro" id="IPR000719">
    <property type="entry name" value="Prot_kinase_dom"/>
</dbReference>
<dbReference type="Proteomes" id="UP000515764">
    <property type="component" value="Chromosome"/>
</dbReference>
<dbReference type="SMART" id="SM00220">
    <property type="entry name" value="S_TKc"/>
    <property type="match status" value="1"/>
</dbReference>
<accession>A0ABX6RPJ5</accession>
<feature type="compositionally biased region" description="Pro residues" evidence="8">
    <location>
        <begin position="410"/>
        <end position="426"/>
    </location>
</feature>
<feature type="domain" description="Protein kinase" evidence="9">
    <location>
        <begin position="14"/>
        <end position="274"/>
    </location>
</feature>
<dbReference type="SUPFAM" id="SSF56112">
    <property type="entry name" value="Protein kinase-like (PK-like)"/>
    <property type="match status" value="1"/>
</dbReference>
<keyword evidence="5 10" id="KW-0418">Kinase</keyword>
<evidence type="ECO:0000256" key="3">
    <source>
        <dbReference type="ARBA" id="ARBA00022679"/>
    </source>
</evidence>
<dbReference type="PANTHER" id="PTHR43289:SF6">
    <property type="entry name" value="SERINE_THREONINE-PROTEIN KINASE NEKL-3"/>
    <property type="match status" value="1"/>
</dbReference>
<dbReference type="Pfam" id="PF00069">
    <property type="entry name" value="Pkinase"/>
    <property type="match status" value="1"/>
</dbReference>
<feature type="region of interest" description="Disordered" evidence="8">
    <location>
        <begin position="281"/>
        <end position="368"/>
    </location>
</feature>
<keyword evidence="4 7" id="KW-0547">Nucleotide-binding</keyword>
<feature type="binding site" evidence="7">
    <location>
        <position position="43"/>
    </location>
    <ligand>
        <name>ATP</name>
        <dbReference type="ChEBI" id="CHEBI:30616"/>
    </ligand>
</feature>
<dbReference type="PROSITE" id="PS00107">
    <property type="entry name" value="PROTEIN_KINASE_ATP"/>
    <property type="match status" value="1"/>
</dbReference>
<evidence type="ECO:0000256" key="4">
    <source>
        <dbReference type="ARBA" id="ARBA00022741"/>
    </source>
</evidence>
<evidence type="ECO:0000256" key="2">
    <source>
        <dbReference type="ARBA" id="ARBA00022527"/>
    </source>
</evidence>
<evidence type="ECO:0000256" key="7">
    <source>
        <dbReference type="PROSITE-ProRule" id="PRU10141"/>
    </source>
</evidence>
<reference evidence="11" key="1">
    <citation type="submission" date="2019-10" db="EMBL/GenBank/DDBJ databases">
        <title>Antimicrobial potential of Antarctic Bacteria.</title>
        <authorList>
            <person name="Benaud N."/>
            <person name="Edwards R.J."/>
            <person name="Ferrari B.C."/>
        </authorList>
    </citation>
    <scope>NUCLEOTIDE SEQUENCE [LARGE SCALE GENOMIC DNA]</scope>
    <source>
        <strain evidence="11">NBH77</strain>
    </source>
</reference>
<dbReference type="Gene3D" id="1.10.510.10">
    <property type="entry name" value="Transferase(Phosphotransferase) domain 1"/>
    <property type="match status" value="1"/>
</dbReference>
<sequence>MTTGAEGHVVDGRFELLERLGGGGMGLVWRARDLVLRRDVALKEVRPPDPELLRLRPDAAEMIRKRVLREAVSLARINHANVVTIHHIVSSAEVEHPWLVMELVPGGSFQDRLERGPCTPTETARLGRGVLAGLRAAHGAGILHRDVKPGNVLLRADGSPLLTDFGIAAIREAATVLTHTGELIGSPDYMAPERLRGHDDDPSSDLWSLAMMLYAAVEGHHPMRRSSTLATLAAILEEDVPPPRRAGALGPVLRSVLVKDVASRPDARLLDQLLAEAAGERQRTVLSVPSPAEPEPGARPAPSGEPAGAASPDGTGEATAPGPAGAREPETEAPEVRTPEARTPGSAADAATDEAVPGTASPAPVRPTRGRSWRWLLVPTAVAALVVGLAFRQDVLLGGEDKPAAGQTPPSSPAAPSSPSPSPSPSPSRTAEENLMTPAGARKVVREIERVTGRTTVLSFTLDKTYASAQIPSKDGEVWNSFTYREGKGEKRDGGGRTHDRPTFDIARVNWDALPRLIHVAETDMGLEGGQVTQVIVSRRDGDVELAVPAKDAYGGAWLYADRNGKVLGQSPVS</sequence>
<feature type="compositionally biased region" description="Basic and acidic residues" evidence="8">
    <location>
        <begin position="327"/>
        <end position="340"/>
    </location>
</feature>
<dbReference type="InterPro" id="IPR011009">
    <property type="entry name" value="Kinase-like_dom_sf"/>
</dbReference>
<dbReference type="InterPro" id="IPR008271">
    <property type="entry name" value="Ser/Thr_kinase_AS"/>
</dbReference>
<dbReference type="EMBL" id="CP045704">
    <property type="protein sequence ID" value="QNE82618.1"/>
    <property type="molecule type" value="Genomic_DNA"/>
</dbReference>
<feature type="compositionally biased region" description="Low complexity" evidence="8">
    <location>
        <begin position="300"/>
        <end position="326"/>
    </location>
</feature>
<keyword evidence="6 7" id="KW-0067">ATP-binding</keyword>
<evidence type="ECO:0000256" key="1">
    <source>
        <dbReference type="ARBA" id="ARBA00012513"/>
    </source>
</evidence>
<proteinExistence type="predicted"/>
<feature type="region of interest" description="Disordered" evidence="8">
    <location>
        <begin position="400"/>
        <end position="442"/>
    </location>
</feature>
<gene>
    <name evidence="10" type="ORF">F0345_17070</name>
</gene>
<dbReference type="RefSeq" id="WP_124287580.1">
    <property type="nucleotide sequence ID" value="NZ_CP045704.1"/>
</dbReference>
<dbReference type="Gene3D" id="3.30.200.20">
    <property type="entry name" value="Phosphorylase Kinase, domain 1"/>
    <property type="match status" value="1"/>
</dbReference>
<keyword evidence="3" id="KW-0808">Transferase</keyword>
<evidence type="ECO:0000313" key="11">
    <source>
        <dbReference type="Proteomes" id="UP000515764"/>
    </source>
</evidence>
<evidence type="ECO:0000256" key="8">
    <source>
        <dbReference type="SAM" id="MobiDB-lite"/>
    </source>
</evidence>
<evidence type="ECO:0000259" key="9">
    <source>
        <dbReference type="PROSITE" id="PS50011"/>
    </source>
</evidence>
<keyword evidence="11" id="KW-1185">Reference proteome</keyword>
<name>A0ABX6RPJ5_9ACTN</name>
<evidence type="ECO:0000256" key="5">
    <source>
        <dbReference type="ARBA" id="ARBA00022777"/>
    </source>
</evidence>
<dbReference type="CDD" id="cd14014">
    <property type="entry name" value="STKc_PknB_like"/>
    <property type="match status" value="1"/>
</dbReference>
<dbReference type="PROSITE" id="PS00108">
    <property type="entry name" value="PROTEIN_KINASE_ST"/>
    <property type="match status" value="1"/>
</dbReference>
<protein>
    <recommendedName>
        <fullName evidence="1">non-specific serine/threonine protein kinase</fullName>
        <ecNumber evidence="1">2.7.11.1</ecNumber>
    </recommendedName>
</protein>
<keyword evidence="2" id="KW-0723">Serine/threonine-protein kinase</keyword>
<dbReference type="InterPro" id="IPR017441">
    <property type="entry name" value="Protein_kinase_ATP_BS"/>
</dbReference>
<organism evidence="10 11">
    <name type="scientific">Streptomyces rutgersensis</name>
    <dbReference type="NCBI Taxonomy" id="53451"/>
    <lineage>
        <taxon>Bacteria</taxon>
        <taxon>Bacillati</taxon>
        <taxon>Actinomycetota</taxon>
        <taxon>Actinomycetes</taxon>
        <taxon>Kitasatosporales</taxon>
        <taxon>Streptomycetaceae</taxon>
        <taxon>Streptomyces</taxon>
        <taxon>Streptomyces diastaticus group</taxon>
    </lineage>
</organism>
<dbReference type="GO" id="GO:0016301">
    <property type="term" value="F:kinase activity"/>
    <property type="evidence" value="ECO:0007669"/>
    <property type="project" value="UniProtKB-KW"/>
</dbReference>
<dbReference type="PANTHER" id="PTHR43289">
    <property type="entry name" value="MITOGEN-ACTIVATED PROTEIN KINASE KINASE KINASE 20-RELATED"/>
    <property type="match status" value="1"/>
</dbReference>
<dbReference type="EC" id="2.7.11.1" evidence="1"/>
<dbReference type="PROSITE" id="PS50011">
    <property type="entry name" value="PROTEIN_KINASE_DOM"/>
    <property type="match status" value="1"/>
</dbReference>
<evidence type="ECO:0000313" key="10">
    <source>
        <dbReference type="EMBL" id="QNE82618.1"/>
    </source>
</evidence>